<dbReference type="InterPro" id="IPR019679">
    <property type="entry name" value="Phage_P2_Cox"/>
</dbReference>
<evidence type="ECO:0008006" key="2">
    <source>
        <dbReference type="Google" id="ProtNLM"/>
    </source>
</evidence>
<dbReference type="InterPro" id="IPR038147">
    <property type="entry name" value="Cox_sf"/>
</dbReference>
<dbReference type="Pfam" id="PF10743">
    <property type="entry name" value="Phage_Cox"/>
    <property type="match status" value="1"/>
</dbReference>
<sequence length="108" mass="13038">MTNAQLKMLWKIPEPINFEEFARRTGKTEIAVRRMIDRRQLPLVTEREVLGESGSSRRFLILWNEWCEMVYEATRDLPPERYDWKIKWLKKSKKLGKIFKRSGESDLH</sequence>
<accession>A0A3T7JNA8</accession>
<comment type="caution">
    <text evidence="1">The sequence shown here is derived from an EMBL/GenBank/DDBJ whole genome shotgun (WGS) entry which is preliminary data.</text>
</comment>
<organism evidence="1">
    <name type="scientific">Salmonella enterica I</name>
    <dbReference type="NCBI Taxonomy" id="59201"/>
    <lineage>
        <taxon>Bacteria</taxon>
        <taxon>Pseudomonadati</taxon>
        <taxon>Pseudomonadota</taxon>
        <taxon>Gammaproteobacteria</taxon>
        <taxon>Enterobacterales</taxon>
        <taxon>Enterobacteriaceae</taxon>
        <taxon>Salmonella</taxon>
    </lineage>
</organism>
<name>A0A3T7JNA8_SALET</name>
<protein>
    <recommendedName>
        <fullName evidence="2">Regulatory phage protein cox</fullName>
    </recommendedName>
</protein>
<reference evidence="1" key="1">
    <citation type="submission" date="2018-07" db="EMBL/GenBank/DDBJ databases">
        <authorList>
            <consortium name="GenomeTrakr network: Whole genome sequencing for foodborne pathogen traceback"/>
        </authorList>
    </citation>
    <scope>NUCLEOTIDE SEQUENCE</scope>
    <source>
        <strain evidence="1">MDH-2013-00175</strain>
    </source>
</reference>
<dbReference type="AlphaFoldDB" id="A0A3T7JNA8"/>
<evidence type="ECO:0000313" key="1">
    <source>
        <dbReference type="EMBL" id="EBP4059210.1"/>
    </source>
</evidence>
<dbReference type="EMBL" id="AAGLQK010000019">
    <property type="protein sequence ID" value="EBP4059210.1"/>
    <property type="molecule type" value="Genomic_DNA"/>
</dbReference>
<dbReference type="Gene3D" id="6.10.200.10">
    <property type="entry name" value="Regulatory phage protein Cox"/>
    <property type="match status" value="1"/>
</dbReference>
<proteinExistence type="predicted"/>
<gene>
    <name evidence="1" type="ORF">Z599_15825</name>
</gene>